<proteinExistence type="predicted"/>
<reference evidence="1 2" key="1">
    <citation type="submission" date="2020-02" db="EMBL/GenBank/DDBJ databases">
        <authorList>
            <person name="Ferguson B K."/>
        </authorList>
    </citation>
    <scope>NUCLEOTIDE SEQUENCE [LARGE SCALE GENOMIC DNA]</scope>
</reference>
<evidence type="ECO:0000313" key="2">
    <source>
        <dbReference type="Proteomes" id="UP000479000"/>
    </source>
</evidence>
<keyword evidence="2" id="KW-1185">Reference proteome</keyword>
<evidence type="ECO:0000313" key="1">
    <source>
        <dbReference type="EMBL" id="CAB0001576.1"/>
    </source>
</evidence>
<name>A0A6H5GE03_9HEMI</name>
<gene>
    <name evidence="1" type="ORF">NTEN_LOCUS7363</name>
</gene>
<protein>
    <submittedName>
        <fullName evidence="1">Uncharacterized protein</fullName>
    </submittedName>
</protein>
<sequence>MRHMPMFLISRKTRIFSHFNSCFTGLKIKVTWVVQFAIRVFVCTLHDSVAERVHIGADFQERLGSERCGRDASAPSATCGTIPIILSVYI</sequence>
<organism evidence="1 2">
    <name type="scientific">Nesidiocoris tenuis</name>
    <dbReference type="NCBI Taxonomy" id="355587"/>
    <lineage>
        <taxon>Eukaryota</taxon>
        <taxon>Metazoa</taxon>
        <taxon>Ecdysozoa</taxon>
        <taxon>Arthropoda</taxon>
        <taxon>Hexapoda</taxon>
        <taxon>Insecta</taxon>
        <taxon>Pterygota</taxon>
        <taxon>Neoptera</taxon>
        <taxon>Paraneoptera</taxon>
        <taxon>Hemiptera</taxon>
        <taxon>Heteroptera</taxon>
        <taxon>Panheteroptera</taxon>
        <taxon>Cimicomorpha</taxon>
        <taxon>Miridae</taxon>
        <taxon>Dicyphina</taxon>
        <taxon>Nesidiocoris</taxon>
    </lineage>
</organism>
<dbReference type="Proteomes" id="UP000479000">
    <property type="component" value="Unassembled WGS sequence"/>
</dbReference>
<accession>A0A6H5GE03</accession>
<dbReference type="EMBL" id="CADCXU010011136">
    <property type="protein sequence ID" value="CAB0001576.1"/>
    <property type="molecule type" value="Genomic_DNA"/>
</dbReference>
<dbReference type="AlphaFoldDB" id="A0A6H5GE03"/>